<feature type="binding site" description="in other chain" evidence="5">
    <location>
        <begin position="74"/>
        <end position="78"/>
    </location>
    <ligand>
        <name>substrate</name>
        <note>ligand shared between two neighboring subunits</note>
    </ligand>
</feature>
<dbReference type="CDD" id="cd06558">
    <property type="entry name" value="crotonase-like"/>
    <property type="match status" value="1"/>
</dbReference>
<dbReference type="GO" id="GO:0009234">
    <property type="term" value="P:menaquinone biosynthetic process"/>
    <property type="evidence" value="ECO:0007669"/>
    <property type="project" value="UniProtKB-UniRule"/>
</dbReference>
<feature type="site" description="Important for catalysis" evidence="5">
    <location>
        <position position="252"/>
    </location>
</feature>
<comment type="similarity">
    <text evidence="5">Belongs to the enoyl-CoA hydratase/isomerase family. MenB subfamily.</text>
</comment>
<dbReference type="InterPro" id="IPR029045">
    <property type="entry name" value="ClpP/crotonase-like_dom_sf"/>
</dbReference>
<comment type="caution">
    <text evidence="7">The sequence shown here is derived from an EMBL/GenBank/DDBJ whole genome shotgun (WGS) entry which is preliminary data.</text>
</comment>
<evidence type="ECO:0000256" key="3">
    <source>
        <dbReference type="ARBA" id="ARBA00054238"/>
    </source>
</evidence>
<dbReference type="FunFam" id="1.10.12.10:FF:000003">
    <property type="entry name" value="1,4-dihydroxy-2-naphthoyl-CoA synthase"/>
    <property type="match status" value="1"/>
</dbReference>
<dbReference type="UniPathway" id="UPA00079"/>
<dbReference type="InterPro" id="IPR001753">
    <property type="entry name" value="Enoyl-CoA_hydra/iso"/>
</dbReference>
<dbReference type="InterPro" id="IPR018376">
    <property type="entry name" value="Enoyl-CoA_hyd/isom_CS"/>
</dbReference>
<sequence length="279" mass="30861">MSSVIDWQRSGDYTDIIYETAEGIAKITINRPERHNAFRPQTLFELQDAFNAARDDSEVGVIILTGAGDQAFCSGGDQKIRGDDGYMGDDTVARQGIGRLNVLDLQVQIRRLPKPVIAMVAGYAIGGGHVLHVCCDLTIAADNARFGQTGPKVGSFDGGYGSWLLAETVGLKKAREIWYLCRQYSAQEAQDMGLVNTVVPLERLEEETVTWAREMLEKSPLALRMLKGAINAKSDGAAGMQQFAGDATMLFYMSEEAQEGRDAFKEKRRPEFDRFPRRP</sequence>
<feature type="binding site" description="in other chain" evidence="5">
    <location>
        <position position="149"/>
    </location>
    <ligand>
        <name>substrate</name>
        <note>ligand shared between two neighboring subunits</note>
    </ligand>
</feature>
<dbReference type="AlphaFoldDB" id="A0A852TX31"/>
<feature type="site" description="Important for catalysis" evidence="5">
    <location>
        <position position="86"/>
    </location>
</feature>
<keyword evidence="5" id="KW-0474">Menaquinone biosynthesis</keyword>
<dbReference type="HAMAP" id="MF_01934">
    <property type="entry name" value="MenB"/>
    <property type="match status" value="1"/>
</dbReference>
<feature type="binding site" description="in other chain" evidence="5">
    <location>
        <position position="86"/>
    </location>
    <ligand>
        <name>substrate</name>
        <note>ligand shared between two neighboring subunits</note>
    </ligand>
</feature>
<comment type="cofactor">
    <cofactor evidence="5">
        <name>hydrogencarbonate</name>
        <dbReference type="ChEBI" id="CHEBI:17544"/>
    </cofactor>
</comment>
<evidence type="ECO:0000256" key="2">
    <source>
        <dbReference type="ARBA" id="ARBA00023239"/>
    </source>
</evidence>
<organism evidence="7 8">
    <name type="scientific">Spinactinospora alkalitolerans</name>
    <dbReference type="NCBI Taxonomy" id="687207"/>
    <lineage>
        <taxon>Bacteria</taxon>
        <taxon>Bacillati</taxon>
        <taxon>Actinomycetota</taxon>
        <taxon>Actinomycetes</taxon>
        <taxon>Streptosporangiales</taxon>
        <taxon>Nocardiopsidaceae</taxon>
        <taxon>Spinactinospora</taxon>
    </lineage>
</organism>
<feature type="binding site" description="in other chain" evidence="5">
    <location>
        <position position="155"/>
    </location>
    <ligand>
        <name>substrate</name>
        <note>ligand shared between two neighboring subunits</note>
    </ligand>
</feature>
<evidence type="ECO:0000256" key="4">
    <source>
        <dbReference type="ARBA" id="ARBA00066833"/>
    </source>
</evidence>
<protein>
    <recommendedName>
        <fullName evidence="4 5">1,4-dihydroxy-2-naphthoyl-CoA synthase</fullName>
        <shortName evidence="5">DHNA-CoA synthase</shortName>
        <ecNumber evidence="4 5">4.1.3.36</ecNumber>
    </recommendedName>
</protein>
<dbReference type="NCBIfam" id="TIGR01929">
    <property type="entry name" value="menB"/>
    <property type="match status" value="1"/>
</dbReference>
<dbReference type="Gene3D" id="3.90.226.10">
    <property type="entry name" value="2-enoyl-CoA Hydratase, Chain A, domain 1"/>
    <property type="match status" value="1"/>
</dbReference>
<feature type="binding site" description="in other chain" evidence="5">
    <location>
        <begin position="123"/>
        <end position="127"/>
    </location>
    <ligand>
        <name>substrate</name>
        <note>ligand shared between two neighboring subunits</note>
    </ligand>
</feature>
<keyword evidence="2 5" id="KW-0456">Lyase</keyword>
<evidence type="ECO:0000256" key="1">
    <source>
        <dbReference type="ARBA" id="ARBA00000177"/>
    </source>
</evidence>
<accession>A0A852TX31</accession>
<name>A0A852TX31_9ACTN</name>
<comment type="caution">
    <text evidence="5">Lacks conserved residue(s) required for the propagation of feature annotation.</text>
</comment>
<dbReference type="Gene3D" id="1.10.12.10">
    <property type="entry name" value="Lyase 2-enoyl-coa Hydratase, Chain A, domain 2"/>
    <property type="match status" value="1"/>
</dbReference>
<feature type="binding site" evidence="5">
    <location>
        <position position="252"/>
    </location>
    <ligand>
        <name>substrate</name>
        <note>ligand shared between two neighboring subunits</note>
    </ligand>
</feature>
<evidence type="ECO:0000256" key="5">
    <source>
        <dbReference type="HAMAP-Rule" id="MF_01934"/>
    </source>
</evidence>
<evidence type="ECO:0000256" key="6">
    <source>
        <dbReference type="SAM" id="MobiDB-lite"/>
    </source>
</evidence>
<evidence type="ECO:0000313" key="8">
    <source>
        <dbReference type="Proteomes" id="UP000589036"/>
    </source>
</evidence>
<dbReference type="GO" id="GO:0008935">
    <property type="term" value="F:1,4-dihydroxy-2-naphthoyl-CoA synthase activity"/>
    <property type="evidence" value="ECO:0007669"/>
    <property type="project" value="UniProtKB-UniRule"/>
</dbReference>
<dbReference type="RefSeq" id="WP_179644096.1">
    <property type="nucleotide sequence ID" value="NZ_BAAAYY010000016.1"/>
</dbReference>
<dbReference type="Pfam" id="PF00378">
    <property type="entry name" value="ECH_1"/>
    <property type="match status" value="1"/>
</dbReference>
<comment type="pathway">
    <text evidence="5">Quinol/quinone metabolism; 1,4-dihydroxy-2-naphthoate biosynthesis; 1,4-dihydroxy-2-naphthoate from chorismate: step 6/7.</text>
</comment>
<dbReference type="PANTHER" id="PTHR43113">
    <property type="entry name" value="NUCLEOSIDE-DIPHOSPHATE-SUGAR EPIMERASE"/>
    <property type="match status" value="1"/>
</dbReference>
<dbReference type="UniPathway" id="UPA01057">
    <property type="reaction ID" value="UER00167"/>
</dbReference>
<dbReference type="InterPro" id="IPR010198">
    <property type="entry name" value="DHNA-CoA_synthase_MenB"/>
</dbReference>
<feature type="region of interest" description="Disordered" evidence="6">
    <location>
        <begin position="259"/>
        <end position="279"/>
    </location>
</feature>
<feature type="binding site" evidence="5">
    <location>
        <position position="267"/>
    </location>
    <ligand>
        <name>substrate</name>
        <note>ligand shared between two neighboring subunits</note>
    </ligand>
</feature>
<proteinExistence type="inferred from homology"/>
<feature type="binding site" evidence="5">
    <location>
        <begin position="148"/>
        <end position="150"/>
    </location>
    <ligand>
        <name>hydrogencarbonate</name>
        <dbReference type="ChEBI" id="CHEBI:17544"/>
    </ligand>
</feature>
<dbReference type="FunFam" id="3.90.226.10:FF:000003">
    <property type="entry name" value="1,4-dihydroxy-2-naphthoyl-CoA synthase"/>
    <property type="match status" value="1"/>
</dbReference>
<dbReference type="Proteomes" id="UP000589036">
    <property type="component" value="Unassembled WGS sequence"/>
</dbReference>
<dbReference type="NCBIfam" id="NF005637">
    <property type="entry name" value="PRK07396.1"/>
    <property type="match status" value="1"/>
</dbReference>
<reference evidence="7 8" key="1">
    <citation type="submission" date="2020-07" db="EMBL/GenBank/DDBJ databases">
        <title>Sequencing the genomes of 1000 actinobacteria strains.</title>
        <authorList>
            <person name="Klenk H.-P."/>
        </authorList>
    </citation>
    <scope>NUCLEOTIDE SEQUENCE [LARGE SCALE GENOMIC DNA]</scope>
    <source>
        <strain evidence="7 8">CXB654</strain>
    </source>
</reference>
<comment type="function">
    <text evidence="3 5">Converts o-succinylbenzoyl-CoA (OSB-CoA) to 1,4-dihydroxy-2-naphthoyl-CoA (DHNA-CoA).</text>
</comment>
<dbReference type="GO" id="GO:0005829">
    <property type="term" value="C:cytosol"/>
    <property type="evidence" value="ECO:0007669"/>
    <property type="project" value="TreeGrafter"/>
</dbReference>
<evidence type="ECO:0000313" key="7">
    <source>
        <dbReference type="EMBL" id="NYE48281.1"/>
    </source>
</evidence>
<dbReference type="PANTHER" id="PTHR43113:SF1">
    <property type="entry name" value="1,4-DIHYDROXY-2-NAPHTHOYL-COA SYNTHASE, PEROXISOMAL"/>
    <property type="match status" value="1"/>
</dbReference>
<dbReference type="EMBL" id="JACCCC010000001">
    <property type="protein sequence ID" value="NYE48281.1"/>
    <property type="molecule type" value="Genomic_DNA"/>
</dbReference>
<comment type="pathway">
    <text evidence="5">Quinol/quinone metabolism; menaquinone biosynthesis.</text>
</comment>
<dbReference type="PROSITE" id="PS00166">
    <property type="entry name" value="ENOYL_COA_HYDRATASE"/>
    <property type="match status" value="1"/>
</dbReference>
<gene>
    <name evidence="5" type="primary">menB</name>
    <name evidence="7" type="ORF">HDA32_003401</name>
</gene>
<dbReference type="EC" id="4.1.3.36" evidence="4 5"/>
<dbReference type="InterPro" id="IPR014748">
    <property type="entry name" value="Enoyl-CoA_hydra_C"/>
</dbReference>
<dbReference type="SUPFAM" id="SSF52096">
    <property type="entry name" value="ClpP/crotonase"/>
    <property type="match status" value="1"/>
</dbReference>
<comment type="catalytic activity">
    <reaction evidence="1 5">
        <text>2-succinylbenzoyl-CoA + H(+) = 1,4-dihydroxy-2-naphthoyl-CoA + H2O</text>
        <dbReference type="Rhea" id="RHEA:26562"/>
        <dbReference type="ChEBI" id="CHEBI:15377"/>
        <dbReference type="ChEBI" id="CHEBI:15378"/>
        <dbReference type="ChEBI" id="CHEBI:57364"/>
        <dbReference type="ChEBI" id="CHEBI:58897"/>
        <dbReference type="EC" id="4.1.3.36"/>
    </reaction>
</comment>
<keyword evidence="8" id="KW-1185">Reference proteome</keyword>